<gene>
    <name evidence="2" type="ORF">Slin15195_G004460</name>
</gene>
<evidence type="ECO:0000313" key="2">
    <source>
        <dbReference type="EMBL" id="USW47127.1"/>
    </source>
</evidence>
<dbReference type="EMBL" id="CP099418">
    <property type="protein sequence ID" value="USW47127.1"/>
    <property type="molecule type" value="Genomic_DNA"/>
</dbReference>
<evidence type="ECO:0000256" key="1">
    <source>
        <dbReference type="SAM" id="MobiDB-lite"/>
    </source>
</evidence>
<feature type="compositionally biased region" description="Basic residues" evidence="1">
    <location>
        <begin position="81"/>
        <end position="93"/>
    </location>
</feature>
<proteinExistence type="predicted"/>
<protein>
    <submittedName>
        <fullName evidence="2">Uncharacterized protein</fullName>
    </submittedName>
</protein>
<feature type="region of interest" description="Disordered" evidence="1">
    <location>
        <begin position="73"/>
        <end position="130"/>
    </location>
</feature>
<organism evidence="2 3">
    <name type="scientific">Septoria linicola</name>
    <dbReference type="NCBI Taxonomy" id="215465"/>
    <lineage>
        <taxon>Eukaryota</taxon>
        <taxon>Fungi</taxon>
        <taxon>Dikarya</taxon>
        <taxon>Ascomycota</taxon>
        <taxon>Pezizomycotina</taxon>
        <taxon>Dothideomycetes</taxon>
        <taxon>Dothideomycetidae</taxon>
        <taxon>Mycosphaerellales</taxon>
        <taxon>Mycosphaerellaceae</taxon>
        <taxon>Septoria</taxon>
    </lineage>
</organism>
<dbReference type="AlphaFoldDB" id="A0A9Q9AJA3"/>
<sequence length="388" mass="43605">MGCKETGHSHAWPTDGVLVIQRCEIRCNFCTGHKAIKEWKYAWFLRRHVRAIHCKGGKGEKYDLEVSTQWKAKSDQDKINKKAAKKPKPKKIKVKDEDDEEEDLGDEEEAEDEVATEGAISKGKSPSTPWVQQPIYRDLPNQFPGMPGGFQHVNPRDIHFDQALAFGDQDVDTLIDHKKVDSLLNDEHILAFLTAHSRKAPTTNSRGAAPAIKAELDEEDDAMKRESGEEVVNLDDQLDPALRAQDTYDSEIALQQSADFYGLDENGDSIYQDGFGIGRDLTCDDRYYMSDYTEPSDTESFWSSDIPLAQMSSLANTHNVAKPVVSEEVIHAMGSLEAVTEELRKEGISTPEMSFAFNSYARVLELHEDSSAQQLHTNRSADEHMELD</sequence>
<reference evidence="2" key="1">
    <citation type="submission" date="2022-06" db="EMBL/GenBank/DDBJ databases">
        <title>Complete genome sequences of two strains of the flax pathogen Septoria linicola.</title>
        <authorList>
            <person name="Lapalu N."/>
            <person name="Simon A."/>
            <person name="Demenou B."/>
            <person name="Paumier D."/>
            <person name="Guillot M.-P."/>
            <person name="Gout L."/>
            <person name="Valade R."/>
        </authorList>
    </citation>
    <scope>NUCLEOTIDE SEQUENCE</scope>
    <source>
        <strain evidence="2">SE15195</strain>
    </source>
</reference>
<feature type="compositionally biased region" description="Acidic residues" evidence="1">
    <location>
        <begin position="97"/>
        <end position="115"/>
    </location>
</feature>
<dbReference type="OrthoDB" id="3910132at2759"/>
<keyword evidence="3" id="KW-1185">Reference proteome</keyword>
<dbReference type="Proteomes" id="UP001056384">
    <property type="component" value="Chromosome 1"/>
</dbReference>
<evidence type="ECO:0000313" key="3">
    <source>
        <dbReference type="Proteomes" id="UP001056384"/>
    </source>
</evidence>
<accession>A0A9Q9AJA3</accession>
<name>A0A9Q9AJA3_9PEZI</name>